<feature type="transmembrane region" description="Helical" evidence="2">
    <location>
        <begin position="283"/>
        <end position="304"/>
    </location>
</feature>
<sequence>MQSESFTNHTVFEKLEQLKQSLLSENAKEKIGIENFSFFETAYLFINDRLKLTIPILVQETELASLASEIEAGTVQVNTYLGNNNAGHIANAINNFNSALNRIRSFPMPLSKGDFDFSKVIANFQKTVEEAYKTIEADNKKLQEDLKTIQEDLEEKNTQISTLQQQLANKEVEIQNVLNNYNTEFETIKTNNSSTFEAEKKKFNDNIEADRKTFIELIDTDKEAYKKEYEKQKSDLESQTAETIKGLQSKLEEAKKIVNIVGNVGVTGNYQKIAEQHKNSANFFRWVALGFMVIMSGLLIYSIIELSSADFNLYKSLVRILAASVLTYPAIYASRESTKHRNLETQNRNLELELASIGPFIELLPEAKKETIKEELVKKYFGQQTNIHSDTKDSNDDVSINGLEKILKAILPFIKK</sequence>
<evidence type="ECO:0000256" key="2">
    <source>
        <dbReference type="SAM" id="Phobius"/>
    </source>
</evidence>
<dbReference type="SUPFAM" id="SSF58113">
    <property type="entry name" value="Apolipoprotein A-I"/>
    <property type="match status" value="1"/>
</dbReference>
<evidence type="ECO:0000313" key="3">
    <source>
        <dbReference type="EMBL" id="WHF51879.1"/>
    </source>
</evidence>
<dbReference type="Proteomes" id="UP001241656">
    <property type="component" value="Chromosome"/>
</dbReference>
<keyword evidence="2" id="KW-0812">Transmembrane</keyword>
<name>A0ABY8RFU5_9FLAO</name>
<evidence type="ECO:0000256" key="1">
    <source>
        <dbReference type="SAM" id="Coils"/>
    </source>
</evidence>
<feature type="coiled-coil region" evidence="1">
    <location>
        <begin position="125"/>
        <end position="180"/>
    </location>
</feature>
<keyword evidence="2" id="KW-0472">Membrane</keyword>
<keyword evidence="4" id="KW-1185">Reference proteome</keyword>
<dbReference type="EMBL" id="CP124855">
    <property type="protein sequence ID" value="WHF51879.1"/>
    <property type="molecule type" value="Genomic_DNA"/>
</dbReference>
<dbReference type="RefSeq" id="WP_282905196.1">
    <property type="nucleotide sequence ID" value="NZ_CP124855.1"/>
</dbReference>
<protein>
    <submittedName>
        <fullName evidence="3">Uncharacterized protein</fullName>
    </submittedName>
</protein>
<keyword evidence="2" id="KW-1133">Transmembrane helix</keyword>
<dbReference type="Gene3D" id="1.10.287.1490">
    <property type="match status" value="1"/>
</dbReference>
<accession>A0ABY8RFU5</accession>
<proteinExistence type="predicted"/>
<gene>
    <name evidence="3" type="ORF">QGN23_01045</name>
</gene>
<reference evidence="3 4" key="1">
    <citation type="submission" date="2023-05" db="EMBL/GenBank/DDBJ databases">
        <title>Genomic insight into Chryseobacterium sp. wdc7 isolated forest soil (Gotjawal).</title>
        <authorList>
            <person name="Park S.-J."/>
        </authorList>
    </citation>
    <scope>NUCLEOTIDE SEQUENCE [LARGE SCALE GENOMIC DNA]</scope>
    <source>
        <strain evidence="4">wdc7</strain>
    </source>
</reference>
<feature type="transmembrane region" description="Helical" evidence="2">
    <location>
        <begin position="316"/>
        <end position="333"/>
    </location>
</feature>
<keyword evidence="1" id="KW-0175">Coiled coil</keyword>
<organism evidence="3 4">
    <name type="scientific">Chryseobacterium gotjawalense</name>
    <dbReference type="NCBI Taxonomy" id="3042315"/>
    <lineage>
        <taxon>Bacteria</taxon>
        <taxon>Pseudomonadati</taxon>
        <taxon>Bacteroidota</taxon>
        <taxon>Flavobacteriia</taxon>
        <taxon>Flavobacteriales</taxon>
        <taxon>Weeksellaceae</taxon>
        <taxon>Chryseobacterium group</taxon>
        <taxon>Chryseobacterium</taxon>
    </lineage>
</organism>
<evidence type="ECO:0000313" key="4">
    <source>
        <dbReference type="Proteomes" id="UP001241656"/>
    </source>
</evidence>